<dbReference type="InterPro" id="IPR009057">
    <property type="entry name" value="Homeodomain-like_sf"/>
</dbReference>
<evidence type="ECO:0000256" key="1">
    <source>
        <dbReference type="ARBA" id="ARBA00004123"/>
    </source>
</evidence>
<evidence type="ECO:0000313" key="3">
    <source>
        <dbReference type="EMBL" id="KAH8009517.1"/>
    </source>
</evidence>
<dbReference type="EMBL" id="JABSTU010000011">
    <property type="protein sequence ID" value="KAH8009517.1"/>
    <property type="molecule type" value="Genomic_DNA"/>
</dbReference>
<dbReference type="Gene3D" id="1.10.10.60">
    <property type="entry name" value="Homeodomain-like"/>
    <property type="match status" value="1"/>
</dbReference>
<accession>A0A9J6D648</accession>
<organism evidence="3 4">
    <name type="scientific">Rhipicephalus microplus</name>
    <name type="common">Cattle tick</name>
    <name type="synonym">Boophilus microplus</name>
    <dbReference type="NCBI Taxonomy" id="6941"/>
    <lineage>
        <taxon>Eukaryota</taxon>
        <taxon>Metazoa</taxon>
        <taxon>Ecdysozoa</taxon>
        <taxon>Arthropoda</taxon>
        <taxon>Chelicerata</taxon>
        <taxon>Arachnida</taxon>
        <taxon>Acari</taxon>
        <taxon>Parasitiformes</taxon>
        <taxon>Ixodida</taxon>
        <taxon>Ixodoidea</taxon>
        <taxon>Ixodidae</taxon>
        <taxon>Rhipicephalinae</taxon>
        <taxon>Rhipicephalus</taxon>
        <taxon>Boophilus</taxon>
    </lineage>
</organism>
<evidence type="ECO:0000313" key="4">
    <source>
        <dbReference type="Proteomes" id="UP000821866"/>
    </source>
</evidence>
<dbReference type="Pfam" id="PF04218">
    <property type="entry name" value="CENP-B_N"/>
    <property type="match status" value="1"/>
</dbReference>
<gene>
    <name evidence="3" type="ORF">HPB51_018163</name>
</gene>
<feature type="domain" description="HTH psq-type" evidence="2">
    <location>
        <begin position="27"/>
        <end position="65"/>
    </location>
</feature>
<dbReference type="AlphaFoldDB" id="A0A9J6D648"/>
<dbReference type="InterPro" id="IPR007889">
    <property type="entry name" value="HTH_Psq"/>
</dbReference>
<dbReference type="GO" id="GO:0003677">
    <property type="term" value="F:DNA binding"/>
    <property type="evidence" value="ECO:0007669"/>
    <property type="project" value="InterPro"/>
</dbReference>
<comment type="caution">
    <text evidence="3">The sequence shown here is derived from an EMBL/GenBank/DDBJ whole genome shotgun (WGS) entry which is preliminary data.</text>
</comment>
<comment type="subcellular location">
    <subcellularLocation>
        <location evidence="1">Nucleus</location>
    </subcellularLocation>
</comment>
<name>A0A9J6D648_RHIMP</name>
<dbReference type="SUPFAM" id="SSF46689">
    <property type="entry name" value="Homeodomain-like"/>
    <property type="match status" value="1"/>
</dbReference>
<dbReference type="VEuPathDB" id="VectorBase:LOC119162109"/>
<reference evidence="3" key="1">
    <citation type="journal article" date="2020" name="Cell">
        <title>Large-Scale Comparative Analyses of Tick Genomes Elucidate Their Genetic Diversity and Vector Capacities.</title>
        <authorList>
            <consortium name="Tick Genome and Microbiome Consortium (TIGMIC)"/>
            <person name="Jia N."/>
            <person name="Wang J."/>
            <person name="Shi W."/>
            <person name="Du L."/>
            <person name="Sun Y."/>
            <person name="Zhan W."/>
            <person name="Jiang J.F."/>
            <person name="Wang Q."/>
            <person name="Zhang B."/>
            <person name="Ji P."/>
            <person name="Bell-Sakyi L."/>
            <person name="Cui X.M."/>
            <person name="Yuan T.T."/>
            <person name="Jiang B.G."/>
            <person name="Yang W.F."/>
            <person name="Lam T.T."/>
            <person name="Chang Q.C."/>
            <person name="Ding S.J."/>
            <person name="Wang X.J."/>
            <person name="Zhu J.G."/>
            <person name="Ruan X.D."/>
            <person name="Zhao L."/>
            <person name="Wei J.T."/>
            <person name="Ye R.Z."/>
            <person name="Que T.C."/>
            <person name="Du C.H."/>
            <person name="Zhou Y.H."/>
            <person name="Cheng J.X."/>
            <person name="Dai P.F."/>
            <person name="Guo W.B."/>
            <person name="Han X.H."/>
            <person name="Huang E.J."/>
            <person name="Li L.F."/>
            <person name="Wei W."/>
            <person name="Gao Y.C."/>
            <person name="Liu J.Z."/>
            <person name="Shao H.Z."/>
            <person name="Wang X."/>
            <person name="Wang C.C."/>
            <person name="Yang T.C."/>
            <person name="Huo Q.B."/>
            <person name="Li W."/>
            <person name="Chen H.Y."/>
            <person name="Chen S.E."/>
            <person name="Zhou L.G."/>
            <person name="Ni X.B."/>
            <person name="Tian J.H."/>
            <person name="Sheng Y."/>
            <person name="Liu T."/>
            <person name="Pan Y.S."/>
            <person name="Xia L.Y."/>
            <person name="Li J."/>
            <person name="Zhao F."/>
            <person name="Cao W.C."/>
        </authorList>
    </citation>
    <scope>NUCLEOTIDE SEQUENCE</scope>
    <source>
        <strain evidence="3">Rmic-2018</strain>
    </source>
</reference>
<reference evidence="3" key="2">
    <citation type="submission" date="2021-09" db="EMBL/GenBank/DDBJ databases">
        <authorList>
            <person name="Jia N."/>
            <person name="Wang J."/>
            <person name="Shi W."/>
            <person name="Du L."/>
            <person name="Sun Y."/>
            <person name="Zhan W."/>
            <person name="Jiang J."/>
            <person name="Wang Q."/>
            <person name="Zhang B."/>
            <person name="Ji P."/>
            <person name="Sakyi L.B."/>
            <person name="Cui X."/>
            <person name="Yuan T."/>
            <person name="Jiang B."/>
            <person name="Yang W."/>
            <person name="Lam T.T.-Y."/>
            <person name="Chang Q."/>
            <person name="Ding S."/>
            <person name="Wang X."/>
            <person name="Zhu J."/>
            <person name="Ruan X."/>
            <person name="Zhao L."/>
            <person name="Wei J."/>
            <person name="Que T."/>
            <person name="Du C."/>
            <person name="Cheng J."/>
            <person name="Dai P."/>
            <person name="Han X."/>
            <person name="Huang E."/>
            <person name="Gao Y."/>
            <person name="Liu J."/>
            <person name="Shao H."/>
            <person name="Ye R."/>
            <person name="Li L."/>
            <person name="Wei W."/>
            <person name="Wang X."/>
            <person name="Wang C."/>
            <person name="Huo Q."/>
            <person name="Li W."/>
            <person name="Guo W."/>
            <person name="Chen H."/>
            <person name="Chen S."/>
            <person name="Zhou L."/>
            <person name="Zhou L."/>
            <person name="Ni X."/>
            <person name="Tian J."/>
            <person name="Zhou Y."/>
            <person name="Sheng Y."/>
            <person name="Liu T."/>
            <person name="Pan Y."/>
            <person name="Xia L."/>
            <person name="Li J."/>
            <person name="Zhao F."/>
            <person name="Cao W."/>
        </authorList>
    </citation>
    <scope>NUCLEOTIDE SEQUENCE</scope>
    <source>
        <strain evidence="3">Rmic-2018</strain>
        <tissue evidence="3">Larvae</tissue>
    </source>
</reference>
<sequence length="92" mass="10182">MSSPPCPAAPTPVAKGAKYEAKDLAAKMKISKALQVGASRKEVMEKFNVKKGTLSTYVKNEEQIMETYDGDMLGDQRKRLRTAVHPKLEETL</sequence>
<proteinExistence type="predicted"/>
<protein>
    <recommendedName>
        <fullName evidence="2">HTH psq-type domain-containing protein</fullName>
    </recommendedName>
</protein>
<keyword evidence="4" id="KW-1185">Reference proteome</keyword>
<dbReference type="GO" id="GO:0005634">
    <property type="term" value="C:nucleus"/>
    <property type="evidence" value="ECO:0007669"/>
    <property type="project" value="UniProtKB-SubCell"/>
</dbReference>
<evidence type="ECO:0000259" key="2">
    <source>
        <dbReference type="Pfam" id="PF04218"/>
    </source>
</evidence>
<dbReference type="Proteomes" id="UP000821866">
    <property type="component" value="Chromosome 9"/>
</dbReference>